<comment type="caution">
    <text evidence="1">The sequence shown here is derived from an EMBL/GenBank/DDBJ whole genome shotgun (WGS) entry which is preliminary data.</text>
</comment>
<dbReference type="SUPFAM" id="SSF48371">
    <property type="entry name" value="ARM repeat"/>
    <property type="match status" value="1"/>
</dbReference>
<dbReference type="EMBL" id="BMWX01000001">
    <property type="protein sequence ID" value="GGZ17553.1"/>
    <property type="molecule type" value="Genomic_DNA"/>
</dbReference>
<sequence length="328" mass="38449">MRINRIRIVNSTRKQDKAQRVIDDFLAAYLFDSSADLKNLSSTLVSQIPFHNKWCKELVISNLVDLEANLKGGLKDQVRALYIDLNLHEYSYSLMRSKRWYIKIKGIYHLRMMKYQDAIGDIKHYIDSENPHLRSAAVMALLILEDHEPLSMLGKVKGVFSRLDEIRILEIIKTKKLARPQDIDTWLESDNPSFVILTLRIMAYYNYSPKHSLLRKLLKSNKPKIRGQVIVLIRLQYLHTFEKRIILTFETETEDNKLEILKTLTVIGSEYSLLLFDKVIFDLTAPLEFKLAAMEGMKQVDSEFLEQKFEDADEYYQKLKLHINDPHL</sequence>
<evidence type="ECO:0000313" key="1">
    <source>
        <dbReference type="EMBL" id="GGZ17553.1"/>
    </source>
</evidence>
<evidence type="ECO:0000313" key="2">
    <source>
        <dbReference type="Proteomes" id="UP000619457"/>
    </source>
</evidence>
<reference evidence="1" key="2">
    <citation type="submission" date="2020-09" db="EMBL/GenBank/DDBJ databases">
        <authorList>
            <person name="Sun Q."/>
            <person name="Kim S."/>
        </authorList>
    </citation>
    <scope>NUCLEOTIDE SEQUENCE</scope>
    <source>
        <strain evidence="1">KCTC 12368</strain>
    </source>
</reference>
<reference evidence="1" key="1">
    <citation type="journal article" date="2014" name="Int. J. Syst. Evol. Microbiol.">
        <title>Complete genome sequence of Corynebacterium casei LMG S-19264T (=DSM 44701T), isolated from a smear-ripened cheese.</title>
        <authorList>
            <consortium name="US DOE Joint Genome Institute (JGI-PGF)"/>
            <person name="Walter F."/>
            <person name="Albersmeier A."/>
            <person name="Kalinowski J."/>
            <person name="Ruckert C."/>
        </authorList>
    </citation>
    <scope>NUCLEOTIDE SEQUENCE</scope>
    <source>
        <strain evidence="1">KCTC 12368</strain>
    </source>
</reference>
<name>A0A918UK60_9BACT</name>
<dbReference type="RefSeq" id="WP_157492734.1">
    <property type="nucleotide sequence ID" value="NZ_BMWX01000001.1"/>
</dbReference>
<evidence type="ECO:0008006" key="3">
    <source>
        <dbReference type="Google" id="ProtNLM"/>
    </source>
</evidence>
<accession>A0A918UK60</accession>
<dbReference type="Proteomes" id="UP000619457">
    <property type="component" value="Unassembled WGS sequence"/>
</dbReference>
<organism evidence="1 2">
    <name type="scientific">Echinicola pacifica</name>
    <dbReference type="NCBI Taxonomy" id="346377"/>
    <lineage>
        <taxon>Bacteria</taxon>
        <taxon>Pseudomonadati</taxon>
        <taxon>Bacteroidota</taxon>
        <taxon>Cytophagia</taxon>
        <taxon>Cytophagales</taxon>
        <taxon>Cyclobacteriaceae</taxon>
        <taxon>Echinicola</taxon>
    </lineage>
</organism>
<protein>
    <recommendedName>
        <fullName evidence="3">HEAT repeat-containing protein</fullName>
    </recommendedName>
</protein>
<proteinExistence type="predicted"/>
<dbReference type="InterPro" id="IPR016024">
    <property type="entry name" value="ARM-type_fold"/>
</dbReference>
<keyword evidence="2" id="KW-1185">Reference proteome</keyword>
<dbReference type="AlphaFoldDB" id="A0A918UK60"/>
<gene>
    <name evidence="1" type="ORF">GCM10007049_07690</name>
</gene>